<evidence type="ECO:0000256" key="3">
    <source>
        <dbReference type="ARBA" id="ARBA00022679"/>
    </source>
</evidence>
<feature type="region of interest" description="Disordered" evidence="5">
    <location>
        <begin position="1"/>
        <end position="20"/>
    </location>
</feature>
<comment type="similarity">
    <text evidence="1">Belongs to the eukaryotic/archaeal PrmC-related family.</text>
</comment>
<evidence type="ECO:0000313" key="8">
    <source>
        <dbReference type="Proteomes" id="UP000198677"/>
    </source>
</evidence>
<dbReference type="PANTHER" id="PTHR45875:SF1">
    <property type="entry name" value="METHYLTRANSFERASE N6AMT1"/>
    <property type="match status" value="1"/>
</dbReference>
<evidence type="ECO:0000256" key="1">
    <source>
        <dbReference type="ARBA" id="ARBA00006149"/>
    </source>
</evidence>
<dbReference type="InterPro" id="IPR052190">
    <property type="entry name" value="Euk-Arch_PrmC-MTase"/>
</dbReference>
<keyword evidence="8" id="KW-1185">Reference proteome</keyword>
<gene>
    <name evidence="7" type="ORF">SAMN05444583_105147</name>
</gene>
<dbReference type="PROSITE" id="PS00092">
    <property type="entry name" value="N6_MTASE"/>
    <property type="match status" value="1"/>
</dbReference>
<protein>
    <submittedName>
        <fullName evidence="7">Release factor glutamine methyltransferase</fullName>
    </submittedName>
</protein>
<dbReference type="GO" id="GO:0003676">
    <property type="term" value="F:nucleic acid binding"/>
    <property type="evidence" value="ECO:0007669"/>
    <property type="project" value="InterPro"/>
</dbReference>
<evidence type="ECO:0000313" key="7">
    <source>
        <dbReference type="EMBL" id="SEL02181.1"/>
    </source>
</evidence>
<sequence>MESFEAFPGDPGPVSPSHQPQLAAIREPGTVSTLRRPGAPNPMPQRIWRLPGVYRPQDDTWLLASTLAEVGLPDGAAVLDFCTGTGALAMAAARSGASHVTAVDTSARAVATARANAWSRRLPIRIRRGTLTAALRRGPFDVVLANPPYVPCPPRKARTRSSLRSERWDAGHDGRAVLDPLCGTAADLLRRGGFLLLVQSSLAGTTKTLTRLREADLVASVAKRERIPFGPVMRSRASYLVSHGLCPASQDWEDLVVIRADKP</sequence>
<dbReference type="CDD" id="cd02440">
    <property type="entry name" value="AdoMet_MTases"/>
    <property type="match status" value="1"/>
</dbReference>
<evidence type="ECO:0000259" key="6">
    <source>
        <dbReference type="Pfam" id="PF05175"/>
    </source>
</evidence>
<dbReference type="SUPFAM" id="SSF53335">
    <property type="entry name" value="S-adenosyl-L-methionine-dependent methyltransferases"/>
    <property type="match status" value="1"/>
</dbReference>
<dbReference type="InterPro" id="IPR002052">
    <property type="entry name" value="DNA_methylase_N6_adenine_CS"/>
</dbReference>
<dbReference type="GO" id="GO:0032259">
    <property type="term" value="P:methylation"/>
    <property type="evidence" value="ECO:0007669"/>
    <property type="project" value="UniProtKB-KW"/>
</dbReference>
<proteinExistence type="inferred from homology"/>
<accession>A0A1H7LT85</accession>
<reference evidence="8" key="1">
    <citation type="submission" date="2016-10" db="EMBL/GenBank/DDBJ databases">
        <authorList>
            <person name="Varghese N."/>
            <person name="Submissions S."/>
        </authorList>
    </citation>
    <scope>NUCLEOTIDE SEQUENCE [LARGE SCALE GENOMIC DNA]</scope>
    <source>
        <strain evidence="8">DSM 44675</strain>
    </source>
</reference>
<organism evidence="7 8">
    <name type="scientific">Rhodococcus maanshanensis</name>
    <dbReference type="NCBI Taxonomy" id="183556"/>
    <lineage>
        <taxon>Bacteria</taxon>
        <taxon>Bacillati</taxon>
        <taxon>Actinomycetota</taxon>
        <taxon>Actinomycetes</taxon>
        <taxon>Mycobacteriales</taxon>
        <taxon>Nocardiaceae</taxon>
        <taxon>Rhodococcus</taxon>
    </lineage>
</organism>
<evidence type="ECO:0000256" key="4">
    <source>
        <dbReference type="ARBA" id="ARBA00022691"/>
    </source>
</evidence>
<dbReference type="AlphaFoldDB" id="A0A1H7LT85"/>
<dbReference type="InterPro" id="IPR004557">
    <property type="entry name" value="PrmC-related"/>
</dbReference>
<keyword evidence="2 7" id="KW-0489">Methyltransferase</keyword>
<dbReference type="PANTHER" id="PTHR45875">
    <property type="entry name" value="METHYLTRANSFERASE N6AMT1"/>
    <property type="match status" value="1"/>
</dbReference>
<dbReference type="GO" id="GO:0035657">
    <property type="term" value="C:eRF1 methyltransferase complex"/>
    <property type="evidence" value="ECO:0007669"/>
    <property type="project" value="TreeGrafter"/>
</dbReference>
<dbReference type="Proteomes" id="UP000198677">
    <property type="component" value="Unassembled WGS sequence"/>
</dbReference>
<dbReference type="Pfam" id="PF05175">
    <property type="entry name" value="MTS"/>
    <property type="match status" value="1"/>
</dbReference>
<dbReference type="GO" id="GO:0008276">
    <property type="term" value="F:protein methyltransferase activity"/>
    <property type="evidence" value="ECO:0007669"/>
    <property type="project" value="TreeGrafter"/>
</dbReference>
<name>A0A1H7LT85_9NOCA</name>
<dbReference type="EMBL" id="FOAW01000005">
    <property type="protein sequence ID" value="SEL02181.1"/>
    <property type="molecule type" value="Genomic_DNA"/>
</dbReference>
<feature type="domain" description="Methyltransferase small" evidence="6">
    <location>
        <begin position="58"/>
        <end position="149"/>
    </location>
</feature>
<dbReference type="InterPro" id="IPR029063">
    <property type="entry name" value="SAM-dependent_MTases_sf"/>
</dbReference>
<evidence type="ECO:0000256" key="2">
    <source>
        <dbReference type="ARBA" id="ARBA00022603"/>
    </source>
</evidence>
<dbReference type="InterPro" id="IPR007848">
    <property type="entry name" value="Small_mtfrase_dom"/>
</dbReference>
<dbReference type="NCBIfam" id="TIGR00537">
    <property type="entry name" value="hemK_rel_arch"/>
    <property type="match status" value="1"/>
</dbReference>
<dbReference type="GO" id="GO:0008757">
    <property type="term" value="F:S-adenosylmethionine-dependent methyltransferase activity"/>
    <property type="evidence" value="ECO:0007669"/>
    <property type="project" value="TreeGrafter"/>
</dbReference>
<evidence type="ECO:0000256" key="5">
    <source>
        <dbReference type="SAM" id="MobiDB-lite"/>
    </source>
</evidence>
<dbReference type="GO" id="GO:0008170">
    <property type="term" value="F:N-methyltransferase activity"/>
    <property type="evidence" value="ECO:0007669"/>
    <property type="project" value="UniProtKB-ARBA"/>
</dbReference>
<keyword evidence="3 7" id="KW-0808">Transferase</keyword>
<keyword evidence="4" id="KW-0949">S-adenosyl-L-methionine</keyword>
<dbReference type="Gene3D" id="3.40.50.150">
    <property type="entry name" value="Vaccinia Virus protein VP39"/>
    <property type="match status" value="1"/>
</dbReference>